<evidence type="ECO:0000313" key="6">
    <source>
        <dbReference type="Proteomes" id="UP000540079"/>
    </source>
</evidence>
<name>A0A849CDF7_PASMD</name>
<dbReference type="EMBL" id="PPVL01000001">
    <property type="protein sequence ID" value="NNI78051.1"/>
    <property type="molecule type" value="Genomic_DNA"/>
</dbReference>
<organism evidence="5 6">
    <name type="scientific">Pasteurella multocida</name>
    <dbReference type="NCBI Taxonomy" id="747"/>
    <lineage>
        <taxon>Bacteria</taxon>
        <taxon>Pseudomonadati</taxon>
        <taxon>Pseudomonadota</taxon>
        <taxon>Gammaproteobacteria</taxon>
        <taxon>Pasteurellales</taxon>
        <taxon>Pasteurellaceae</taxon>
        <taxon>Pasteurella</taxon>
    </lineage>
</organism>
<evidence type="ECO:0000256" key="1">
    <source>
        <dbReference type="ARBA" id="ARBA00022605"/>
    </source>
</evidence>
<keyword evidence="1" id="KW-0028">Amino-acid biosynthesis</keyword>
<protein>
    <recommendedName>
        <fullName evidence="4">thr operon leader peptide</fullName>
    </recommendedName>
</protein>
<dbReference type="GO" id="GO:0009088">
    <property type="term" value="P:threonine biosynthetic process"/>
    <property type="evidence" value="ECO:0007669"/>
    <property type="project" value="UniProtKB-KW"/>
</dbReference>
<gene>
    <name evidence="5" type="primary">thrL</name>
    <name evidence="5" type="ORF">C2800_01175</name>
</gene>
<evidence type="ECO:0000256" key="4">
    <source>
        <dbReference type="NCBIfam" id="TIGR02077"/>
    </source>
</evidence>
<keyword evidence="2" id="KW-0428">Leader peptide</keyword>
<dbReference type="InterPro" id="IPR011720">
    <property type="entry name" value="Thr_lead_pept"/>
</dbReference>
<evidence type="ECO:0000313" key="5">
    <source>
        <dbReference type="EMBL" id="NNI78051.1"/>
    </source>
</evidence>
<keyword evidence="3" id="KW-0791">Threonine biosynthesis</keyword>
<proteinExistence type="predicted"/>
<dbReference type="GO" id="GO:0031556">
    <property type="term" value="P:transcriptional attenuation by ribosome"/>
    <property type="evidence" value="ECO:0007669"/>
    <property type="project" value="UniProtKB-UniRule"/>
</dbReference>
<reference evidence="5 6" key="1">
    <citation type="journal article" date="2018" name="Front. Microbiol.">
        <title>Genetic and Phylogenetic Characteristics of Pasteurella multocida Isolates From Different Host Species.</title>
        <authorList>
            <person name="Peng Z."/>
            <person name="Liang W."/>
            <person name="Wang F."/>
            <person name="Xu Z."/>
            <person name="Xie Z."/>
            <person name="Lian Z."/>
            <person name="Hua L."/>
            <person name="Zhou R."/>
            <person name="Chen H."/>
            <person name="Wu B."/>
        </authorList>
    </citation>
    <scope>NUCLEOTIDE SEQUENCE [LARGE SCALE GENOMIC DNA]</scope>
    <source>
        <strain evidence="5 6">HNA06</strain>
    </source>
</reference>
<accession>A0A849CDF7</accession>
<sequence>MIEKMNKRTAITMIMTTTIITNSVRVSA</sequence>
<dbReference type="NCBIfam" id="TIGR02077">
    <property type="entry name" value="thr_lead_pep"/>
    <property type="match status" value="1"/>
</dbReference>
<evidence type="ECO:0000256" key="3">
    <source>
        <dbReference type="ARBA" id="ARBA00022697"/>
    </source>
</evidence>
<comment type="caution">
    <text evidence="5">The sequence shown here is derived from an EMBL/GenBank/DDBJ whole genome shotgun (WGS) entry which is preliminary data.</text>
</comment>
<evidence type="ECO:0000256" key="2">
    <source>
        <dbReference type="ARBA" id="ARBA00022623"/>
    </source>
</evidence>
<dbReference type="Proteomes" id="UP000540079">
    <property type="component" value="Unassembled WGS sequence"/>
</dbReference>
<dbReference type="AlphaFoldDB" id="A0A849CDF7"/>